<evidence type="ECO:0000313" key="2">
    <source>
        <dbReference type="EMBL" id="MPN49316.1"/>
    </source>
</evidence>
<dbReference type="PANTHER" id="PTHR34295:SF1">
    <property type="entry name" value="BIOTIN TRANSPORTER BIOY"/>
    <property type="match status" value="1"/>
</dbReference>
<sequence length="151" mass="16483">MVVVHAGDIFCLHGGYTARREARCAVAGDIRRAGSYRSAHLHIRRGAGLCVPANFRVFARLYRGGLRDRKDRRGSASVPRIIAGCVAGLAVIYAIGLPYMALIINAYLGKNLSFTAILWAGMIPFLPYDALKIAITAMLCRKLVPLLKRQG</sequence>
<dbReference type="PANTHER" id="PTHR34295">
    <property type="entry name" value="BIOTIN TRANSPORTER BIOY"/>
    <property type="match status" value="1"/>
</dbReference>
<name>A0A645IEF5_9ZZZZ</name>
<keyword evidence="1" id="KW-1133">Transmembrane helix</keyword>
<protein>
    <recommendedName>
        <fullName evidence="3">Biotin transporter BioY</fullName>
    </recommendedName>
</protein>
<evidence type="ECO:0008006" key="3">
    <source>
        <dbReference type="Google" id="ProtNLM"/>
    </source>
</evidence>
<comment type="caution">
    <text evidence="2">The sequence shown here is derived from an EMBL/GenBank/DDBJ whole genome shotgun (WGS) entry which is preliminary data.</text>
</comment>
<keyword evidence="1" id="KW-0812">Transmembrane</keyword>
<reference evidence="2" key="1">
    <citation type="submission" date="2019-08" db="EMBL/GenBank/DDBJ databases">
        <authorList>
            <person name="Kucharzyk K."/>
            <person name="Murdoch R.W."/>
            <person name="Higgins S."/>
            <person name="Loffler F."/>
        </authorList>
    </citation>
    <scope>NUCLEOTIDE SEQUENCE</scope>
</reference>
<dbReference type="GO" id="GO:0015225">
    <property type="term" value="F:biotin transmembrane transporter activity"/>
    <property type="evidence" value="ECO:0007669"/>
    <property type="project" value="InterPro"/>
</dbReference>
<dbReference type="AlphaFoldDB" id="A0A645IEF5"/>
<proteinExistence type="predicted"/>
<dbReference type="InterPro" id="IPR003784">
    <property type="entry name" value="BioY"/>
</dbReference>
<dbReference type="Pfam" id="PF02632">
    <property type="entry name" value="BioY"/>
    <property type="match status" value="1"/>
</dbReference>
<dbReference type="EMBL" id="VSSQ01112443">
    <property type="protein sequence ID" value="MPN49316.1"/>
    <property type="molecule type" value="Genomic_DNA"/>
</dbReference>
<organism evidence="2">
    <name type="scientific">bioreactor metagenome</name>
    <dbReference type="NCBI Taxonomy" id="1076179"/>
    <lineage>
        <taxon>unclassified sequences</taxon>
        <taxon>metagenomes</taxon>
        <taxon>ecological metagenomes</taxon>
    </lineage>
</organism>
<feature type="transmembrane region" description="Helical" evidence="1">
    <location>
        <begin position="116"/>
        <end position="140"/>
    </location>
</feature>
<gene>
    <name evidence="2" type="ORF">SDC9_196933</name>
</gene>
<feature type="transmembrane region" description="Helical" evidence="1">
    <location>
        <begin position="81"/>
        <end position="104"/>
    </location>
</feature>
<evidence type="ECO:0000256" key="1">
    <source>
        <dbReference type="SAM" id="Phobius"/>
    </source>
</evidence>
<accession>A0A645IEF5</accession>
<dbReference type="Gene3D" id="1.10.1760.20">
    <property type="match status" value="1"/>
</dbReference>
<dbReference type="GO" id="GO:0005886">
    <property type="term" value="C:plasma membrane"/>
    <property type="evidence" value="ECO:0007669"/>
    <property type="project" value="InterPro"/>
</dbReference>
<keyword evidence="1" id="KW-0472">Membrane</keyword>